<dbReference type="Gene3D" id="3.30.40.10">
    <property type="entry name" value="Zinc/RING finger domain, C3HC4 (zinc finger)"/>
    <property type="match status" value="1"/>
</dbReference>
<sequence>MFLKAFLSLVLPCILAKLTILTPDSISNLNPIYALTAYSNPNLLPIYGRFILIDIDSNCIVTKTVDLGPETIAVLYNTEKYECDFSVLSQIIEKSGSSALLISVNKQTILKSFNNLYTSQFLYKTHQNYKINIPSLLIDENFGQILKNNSNYQIWGTYVYDDIKRTNYPVIKYFMSSDFNIDRVFIEKLFYINNFIADIRIQELSFFFLTRFDINTQDNCYKASDGSLYCVEETGHITGNIKILNTILILNVLNSHSYYDTDAFLMYLLDLYAKCSTDYSLFCHQEVLNTYGLQANYTDNVLKNSYSNIEIINSISVNEVFIYSPDKLIELYIISSNLASLNNNCSSSCTYYNITDDKCQIGCNISQCGYDNLVCLVNEKCYSFMVGDENCGNGFVDDKDFHEKEEKVIDKVFVMVLILVLSFVIIILSICLIVLLCKRKRAYALPQAPDVSSLEINEKPELPKFQANFEYEKVDIEINSIELPKFQVNFEYEKVDIEINSIKKNTKKYTPVDSEPKQIIESVTFSDALAFTGEPICRLDNKYFSEGEAVIVMQDGCKHIFHIKCYNKWVIENKGLRKCPNCSD</sequence>
<proteinExistence type="predicted"/>
<dbReference type="GO" id="GO:0008270">
    <property type="term" value="F:zinc ion binding"/>
    <property type="evidence" value="ECO:0007669"/>
    <property type="project" value="UniProtKB-KW"/>
</dbReference>
<reference evidence="5 6" key="1">
    <citation type="submission" date="2016-11" db="EMBL/GenBank/DDBJ databases">
        <title>The macronuclear genome of Stentor coeruleus: a giant cell with tiny introns.</title>
        <authorList>
            <person name="Slabodnick M."/>
            <person name="Ruby J.G."/>
            <person name="Reiff S.B."/>
            <person name="Swart E.C."/>
            <person name="Gosai S."/>
            <person name="Prabakaran S."/>
            <person name="Witkowska E."/>
            <person name="Larue G.E."/>
            <person name="Fisher S."/>
            <person name="Freeman R.M."/>
            <person name="Gunawardena J."/>
            <person name="Chu W."/>
            <person name="Stover N.A."/>
            <person name="Gregory B.D."/>
            <person name="Nowacki M."/>
            <person name="Derisi J."/>
            <person name="Roy S.W."/>
            <person name="Marshall W.F."/>
            <person name="Sood P."/>
        </authorList>
    </citation>
    <scope>NUCLEOTIDE SEQUENCE [LARGE SCALE GENOMIC DNA]</scope>
    <source>
        <strain evidence="5">WM001</strain>
    </source>
</reference>
<dbReference type="InterPro" id="IPR001841">
    <property type="entry name" value="Znf_RING"/>
</dbReference>
<keyword evidence="2" id="KW-0472">Membrane</keyword>
<evidence type="ECO:0000256" key="2">
    <source>
        <dbReference type="SAM" id="Phobius"/>
    </source>
</evidence>
<feature type="chain" id="PRO_5012164288" description="RING-type domain-containing protein" evidence="3">
    <location>
        <begin position="17"/>
        <end position="584"/>
    </location>
</feature>
<evidence type="ECO:0000256" key="3">
    <source>
        <dbReference type="SAM" id="SignalP"/>
    </source>
</evidence>
<organism evidence="5 6">
    <name type="scientific">Stentor coeruleus</name>
    <dbReference type="NCBI Taxonomy" id="5963"/>
    <lineage>
        <taxon>Eukaryota</taxon>
        <taxon>Sar</taxon>
        <taxon>Alveolata</taxon>
        <taxon>Ciliophora</taxon>
        <taxon>Postciliodesmatophora</taxon>
        <taxon>Heterotrichea</taxon>
        <taxon>Heterotrichida</taxon>
        <taxon>Stentoridae</taxon>
        <taxon>Stentor</taxon>
    </lineage>
</organism>
<keyword evidence="3" id="KW-0732">Signal</keyword>
<dbReference type="SUPFAM" id="SSF57850">
    <property type="entry name" value="RING/U-box"/>
    <property type="match status" value="1"/>
</dbReference>
<name>A0A1R2BX10_9CILI</name>
<evidence type="ECO:0000259" key="4">
    <source>
        <dbReference type="PROSITE" id="PS50089"/>
    </source>
</evidence>
<evidence type="ECO:0000313" key="6">
    <source>
        <dbReference type="Proteomes" id="UP000187209"/>
    </source>
</evidence>
<dbReference type="InterPro" id="IPR013083">
    <property type="entry name" value="Znf_RING/FYVE/PHD"/>
</dbReference>
<dbReference type="Proteomes" id="UP000187209">
    <property type="component" value="Unassembled WGS sequence"/>
</dbReference>
<feature type="domain" description="RING-type" evidence="4">
    <location>
        <begin position="537"/>
        <end position="583"/>
    </location>
</feature>
<dbReference type="AlphaFoldDB" id="A0A1R2BX10"/>
<dbReference type="PROSITE" id="PS50089">
    <property type="entry name" value="ZF_RING_2"/>
    <property type="match status" value="1"/>
</dbReference>
<gene>
    <name evidence="5" type="ORF">SteCoe_18226</name>
</gene>
<keyword evidence="2" id="KW-0812">Transmembrane</keyword>
<feature type="signal peptide" evidence="3">
    <location>
        <begin position="1"/>
        <end position="16"/>
    </location>
</feature>
<protein>
    <recommendedName>
        <fullName evidence="4">RING-type domain-containing protein</fullName>
    </recommendedName>
</protein>
<evidence type="ECO:0000256" key="1">
    <source>
        <dbReference type="PROSITE-ProRule" id="PRU00175"/>
    </source>
</evidence>
<dbReference type="Pfam" id="PF13639">
    <property type="entry name" value="zf-RING_2"/>
    <property type="match status" value="1"/>
</dbReference>
<evidence type="ECO:0000313" key="5">
    <source>
        <dbReference type="EMBL" id="OMJ81304.1"/>
    </source>
</evidence>
<feature type="transmembrane region" description="Helical" evidence="2">
    <location>
        <begin position="412"/>
        <end position="437"/>
    </location>
</feature>
<keyword evidence="1" id="KW-0863">Zinc-finger</keyword>
<keyword evidence="1" id="KW-0862">Zinc</keyword>
<keyword evidence="2" id="KW-1133">Transmembrane helix</keyword>
<keyword evidence="6" id="KW-1185">Reference proteome</keyword>
<accession>A0A1R2BX10</accession>
<dbReference type="EMBL" id="MPUH01000385">
    <property type="protein sequence ID" value="OMJ81304.1"/>
    <property type="molecule type" value="Genomic_DNA"/>
</dbReference>
<comment type="caution">
    <text evidence="5">The sequence shown here is derived from an EMBL/GenBank/DDBJ whole genome shotgun (WGS) entry which is preliminary data.</text>
</comment>
<keyword evidence="1" id="KW-0479">Metal-binding</keyword>